<sequence length="310" mass="33689">MDRHPLPLPSGGRPVLVWGNCQAAPTADLLRAPLAAAGCEIVDVPPVFLADADDVQRVRELLADAAALVSQPIRDEYATPGCGTRQLAALLPADARLVTFPVAFDTRAFPYQVNAHDGDGHRVTAPMTDYHDLRILDAAARGWSVDQTVDRWPQPSAEAVLRTTAASRAELRRREHDIDVPVSDLLDELGPDALFTITHPTNALLAAQARRILAALGLPDGPDAFAVPDREYLGERRAPLEPAVAAALDWPADPDRAEWIFRGERLPLRDVVAAHLERYAAHPDVVADSIRRHADRRALIGLPTPDRPTA</sequence>
<comment type="caution">
    <text evidence="2">The sequence shown here is derived from an EMBL/GenBank/DDBJ whole genome shotgun (WGS) entry which is preliminary data.</text>
</comment>
<dbReference type="OrthoDB" id="3283619at2"/>
<gene>
    <name evidence="2" type="ORF">FDO65_08500</name>
</gene>
<protein>
    <recommendedName>
        <fullName evidence="1">Polysaccharide biosynthesis enzyme WcbI domain-containing protein</fullName>
    </recommendedName>
</protein>
<dbReference type="RefSeq" id="WP_137448892.1">
    <property type="nucleotide sequence ID" value="NZ_SZZH01000001.1"/>
</dbReference>
<dbReference type="Pfam" id="PF18588">
    <property type="entry name" value="WcbI"/>
    <property type="match status" value="1"/>
</dbReference>
<dbReference type="InterPro" id="IPR041307">
    <property type="entry name" value="WcbI"/>
</dbReference>
<evidence type="ECO:0000259" key="1">
    <source>
        <dbReference type="Pfam" id="PF18588"/>
    </source>
</evidence>
<dbReference type="EMBL" id="SZZH01000001">
    <property type="protein sequence ID" value="TKV61587.1"/>
    <property type="molecule type" value="Genomic_DNA"/>
</dbReference>
<name>A0A4U6QLV4_9ACTN</name>
<reference evidence="2 3" key="1">
    <citation type="submission" date="2019-05" db="EMBL/GenBank/DDBJ databases">
        <title>Nakamurella sp. N5BH11, whole genome shotgun sequence.</title>
        <authorList>
            <person name="Tuo L."/>
        </authorList>
    </citation>
    <scope>NUCLEOTIDE SEQUENCE [LARGE SCALE GENOMIC DNA]</scope>
    <source>
        <strain evidence="2 3">N5BH11</strain>
    </source>
</reference>
<evidence type="ECO:0000313" key="3">
    <source>
        <dbReference type="Proteomes" id="UP000306985"/>
    </source>
</evidence>
<organism evidence="2 3">
    <name type="scientific">Nakamurella flava</name>
    <dbReference type="NCBI Taxonomy" id="2576308"/>
    <lineage>
        <taxon>Bacteria</taxon>
        <taxon>Bacillati</taxon>
        <taxon>Actinomycetota</taxon>
        <taxon>Actinomycetes</taxon>
        <taxon>Nakamurellales</taxon>
        <taxon>Nakamurellaceae</taxon>
        <taxon>Nakamurella</taxon>
    </lineage>
</organism>
<feature type="domain" description="Polysaccharide biosynthesis enzyme WcbI" evidence="1">
    <location>
        <begin position="15"/>
        <end position="220"/>
    </location>
</feature>
<evidence type="ECO:0000313" key="2">
    <source>
        <dbReference type="EMBL" id="TKV61587.1"/>
    </source>
</evidence>
<dbReference type="Gene3D" id="3.40.50.12080">
    <property type="match status" value="2"/>
</dbReference>
<dbReference type="AlphaFoldDB" id="A0A4U6QLV4"/>
<accession>A0A4U6QLV4</accession>
<proteinExistence type="predicted"/>
<dbReference type="Proteomes" id="UP000306985">
    <property type="component" value="Unassembled WGS sequence"/>
</dbReference>
<keyword evidence="3" id="KW-1185">Reference proteome</keyword>